<feature type="region of interest" description="Disordered" evidence="2">
    <location>
        <begin position="294"/>
        <end position="314"/>
    </location>
</feature>
<proteinExistence type="predicted"/>
<organism evidence="3 4">
    <name type="scientific">Mycena albidolilacea</name>
    <dbReference type="NCBI Taxonomy" id="1033008"/>
    <lineage>
        <taxon>Eukaryota</taxon>
        <taxon>Fungi</taxon>
        <taxon>Dikarya</taxon>
        <taxon>Basidiomycota</taxon>
        <taxon>Agaricomycotina</taxon>
        <taxon>Agaricomycetes</taxon>
        <taxon>Agaricomycetidae</taxon>
        <taxon>Agaricales</taxon>
        <taxon>Marasmiineae</taxon>
        <taxon>Mycenaceae</taxon>
        <taxon>Mycena</taxon>
    </lineage>
</organism>
<evidence type="ECO:0000313" key="4">
    <source>
        <dbReference type="Proteomes" id="UP001218218"/>
    </source>
</evidence>
<protein>
    <recommendedName>
        <fullName evidence="5">EF-hand domain-containing protein</fullName>
    </recommendedName>
</protein>
<feature type="coiled-coil region" evidence="1">
    <location>
        <begin position="203"/>
        <end position="230"/>
    </location>
</feature>
<keyword evidence="1" id="KW-0175">Coiled coil</keyword>
<feature type="compositionally biased region" description="Low complexity" evidence="2">
    <location>
        <begin position="295"/>
        <end position="311"/>
    </location>
</feature>
<evidence type="ECO:0000256" key="2">
    <source>
        <dbReference type="SAM" id="MobiDB-lite"/>
    </source>
</evidence>
<dbReference type="Proteomes" id="UP001218218">
    <property type="component" value="Unassembled WGS sequence"/>
</dbReference>
<evidence type="ECO:0008006" key="5">
    <source>
        <dbReference type="Google" id="ProtNLM"/>
    </source>
</evidence>
<name>A0AAD6ZBA1_9AGAR</name>
<keyword evidence="4" id="KW-1185">Reference proteome</keyword>
<evidence type="ECO:0000313" key="3">
    <source>
        <dbReference type="EMBL" id="KAJ7315149.1"/>
    </source>
</evidence>
<evidence type="ECO:0000256" key="1">
    <source>
        <dbReference type="SAM" id="Coils"/>
    </source>
</evidence>
<gene>
    <name evidence="3" type="ORF">DFH08DRAFT_422699</name>
</gene>
<dbReference type="EMBL" id="JARIHO010000063">
    <property type="protein sequence ID" value="KAJ7315149.1"/>
    <property type="molecule type" value="Genomic_DNA"/>
</dbReference>
<dbReference type="AlphaFoldDB" id="A0AAD6ZBA1"/>
<comment type="caution">
    <text evidence="3">The sequence shown here is derived from an EMBL/GenBank/DDBJ whole genome shotgun (WGS) entry which is preliminary data.</text>
</comment>
<sequence>MMNMMGILLDLRSIKDAQKLGPDGTTVEGRMQRIIKNAEQDIRDCSATCEKYIKKKFFVKLFDGSRWEGRLAAFSDVFSRRKDEFSVALSIHTAEGVDNVQRTLVGIEVNMKTGSESTAMLLLFKQLESPKERELQKWIFDRGGPKVVSENEKLFKELQNKMKDIKDATVMSGMGKSETTETLMVSIREEMREDIDRSLAADRRQFDRKFDAVQDKLEEMKNTVRRSTDRILIELASGPHDRIRDIDLYTVWKDMAWKGSVKARHFIVAVQDYFLQKYNREDQKMDAAVRNAAEGLSGPSSPALSTASAATDEPPPSALVARAIEARTAQRELQDRWAINYFTLTRVRPILEAFDDDGSGWISVLEANTFTSSRPVDYSVVKWLAFWAAGFRILCASYAQAIQNARSRMIAITADVLPPNRARVDKYMISRSFHVVDLVVRAVLSDWDENTDNDEALMSCFTDYMQSEEEHLTNGLERFAWEIDAPNTLQLIAGTGRVERVS</sequence>
<reference evidence="3" key="1">
    <citation type="submission" date="2023-03" db="EMBL/GenBank/DDBJ databases">
        <title>Massive genome expansion in bonnet fungi (Mycena s.s.) driven by repeated elements and novel gene families across ecological guilds.</title>
        <authorList>
            <consortium name="Lawrence Berkeley National Laboratory"/>
            <person name="Harder C.B."/>
            <person name="Miyauchi S."/>
            <person name="Viragh M."/>
            <person name="Kuo A."/>
            <person name="Thoen E."/>
            <person name="Andreopoulos B."/>
            <person name="Lu D."/>
            <person name="Skrede I."/>
            <person name="Drula E."/>
            <person name="Henrissat B."/>
            <person name="Morin E."/>
            <person name="Kohler A."/>
            <person name="Barry K."/>
            <person name="LaButti K."/>
            <person name="Morin E."/>
            <person name="Salamov A."/>
            <person name="Lipzen A."/>
            <person name="Mereny Z."/>
            <person name="Hegedus B."/>
            <person name="Baldrian P."/>
            <person name="Stursova M."/>
            <person name="Weitz H."/>
            <person name="Taylor A."/>
            <person name="Grigoriev I.V."/>
            <person name="Nagy L.G."/>
            <person name="Martin F."/>
            <person name="Kauserud H."/>
        </authorList>
    </citation>
    <scope>NUCLEOTIDE SEQUENCE</scope>
    <source>
        <strain evidence="3">CBHHK002</strain>
    </source>
</reference>
<accession>A0AAD6ZBA1</accession>